<dbReference type="GO" id="GO:0005524">
    <property type="term" value="F:ATP binding"/>
    <property type="evidence" value="ECO:0007669"/>
    <property type="project" value="UniProtKB-UniRule"/>
</dbReference>
<dbReference type="Gene3D" id="3.40.630.30">
    <property type="match status" value="1"/>
</dbReference>
<dbReference type="PROSITE" id="PS51186">
    <property type="entry name" value="GNAT"/>
    <property type="match status" value="1"/>
</dbReference>
<evidence type="ECO:0000256" key="2">
    <source>
        <dbReference type="ARBA" id="ARBA00022598"/>
    </source>
</evidence>
<keyword evidence="3" id="KW-0547">Nucleotide-binding</keyword>
<evidence type="ECO:0000313" key="7">
    <source>
        <dbReference type="Proteomes" id="UP000234845"/>
    </source>
</evidence>
<name>A0A2N5XYI6_9GAMM</name>
<dbReference type="InterPro" id="IPR011761">
    <property type="entry name" value="ATP-grasp"/>
</dbReference>
<dbReference type="AlphaFoldDB" id="A0A2N5XYI6"/>
<dbReference type="InterPro" id="IPR000182">
    <property type="entry name" value="GNAT_dom"/>
</dbReference>
<accession>A0A2N5XYI6</accession>
<dbReference type="PANTHER" id="PTHR23132:SF23">
    <property type="entry name" value="D-ALANINE--D-ALANINE LIGASE B"/>
    <property type="match status" value="1"/>
</dbReference>
<dbReference type="PANTHER" id="PTHR23132">
    <property type="entry name" value="D-ALANINE--D-ALANINE LIGASE"/>
    <property type="match status" value="1"/>
</dbReference>
<protein>
    <recommendedName>
        <fullName evidence="8">D-alanine--D-alanine ligase</fullName>
    </recommendedName>
</protein>
<keyword evidence="2" id="KW-0436">Ligase</keyword>
<organism evidence="6 7">
    <name type="scientific">Kineobactrum sediminis</name>
    <dbReference type="NCBI Taxonomy" id="1905677"/>
    <lineage>
        <taxon>Bacteria</taxon>
        <taxon>Pseudomonadati</taxon>
        <taxon>Pseudomonadota</taxon>
        <taxon>Gammaproteobacteria</taxon>
        <taxon>Cellvibrionales</taxon>
        <taxon>Halieaceae</taxon>
        <taxon>Kineobactrum</taxon>
    </lineage>
</organism>
<evidence type="ECO:0000256" key="3">
    <source>
        <dbReference type="PROSITE-ProRule" id="PRU00409"/>
    </source>
</evidence>
<dbReference type="SUPFAM" id="SSF55729">
    <property type="entry name" value="Acyl-CoA N-acyltransferases (Nat)"/>
    <property type="match status" value="1"/>
</dbReference>
<dbReference type="InterPro" id="IPR016181">
    <property type="entry name" value="Acyl_CoA_acyltransferase"/>
</dbReference>
<comment type="similarity">
    <text evidence="1">Belongs to the D-alanine--D-alanine ligase family.</text>
</comment>
<evidence type="ECO:0008006" key="8">
    <source>
        <dbReference type="Google" id="ProtNLM"/>
    </source>
</evidence>
<dbReference type="Proteomes" id="UP000234845">
    <property type="component" value="Unassembled WGS sequence"/>
</dbReference>
<dbReference type="InterPro" id="IPR011095">
    <property type="entry name" value="Dala_Dala_lig_C"/>
</dbReference>
<evidence type="ECO:0000259" key="5">
    <source>
        <dbReference type="PROSITE" id="PS51186"/>
    </source>
</evidence>
<comment type="caution">
    <text evidence="6">The sequence shown here is derived from an EMBL/GenBank/DDBJ whole genome shotgun (WGS) entry which is preliminary data.</text>
</comment>
<dbReference type="Pfam" id="PF00583">
    <property type="entry name" value="Acetyltransf_1"/>
    <property type="match status" value="1"/>
</dbReference>
<dbReference type="Pfam" id="PF07478">
    <property type="entry name" value="Dala_Dala_lig_C"/>
    <property type="match status" value="1"/>
</dbReference>
<dbReference type="PROSITE" id="PS50975">
    <property type="entry name" value="ATP_GRASP"/>
    <property type="match status" value="1"/>
</dbReference>
<dbReference type="GO" id="GO:0008716">
    <property type="term" value="F:D-alanine-D-alanine ligase activity"/>
    <property type="evidence" value="ECO:0007669"/>
    <property type="project" value="InterPro"/>
</dbReference>
<dbReference type="CDD" id="cd04301">
    <property type="entry name" value="NAT_SF"/>
    <property type="match status" value="1"/>
</dbReference>
<dbReference type="EMBL" id="PKLZ01000016">
    <property type="protein sequence ID" value="PLW81179.1"/>
    <property type="molecule type" value="Genomic_DNA"/>
</dbReference>
<feature type="domain" description="N-acetyltransferase" evidence="5">
    <location>
        <begin position="371"/>
        <end position="513"/>
    </location>
</feature>
<evidence type="ECO:0000259" key="4">
    <source>
        <dbReference type="PROSITE" id="PS50975"/>
    </source>
</evidence>
<reference evidence="7" key="1">
    <citation type="submission" date="2017-11" db="EMBL/GenBank/DDBJ databases">
        <title>The draft genome sequence of Chromatocurvus sp. F02.</title>
        <authorList>
            <person name="Du Z.-J."/>
            <person name="Chang Y.-Q."/>
        </authorList>
    </citation>
    <scope>NUCLEOTIDE SEQUENCE [LARGE SCALE GENOMIC DNA]</scope>
    <source>
        <strain evidence="7">F02</strain>
    </source>
</reference>
<sequence>MEASMYDNSSSITNLDLVIVLADSRLDNPYHANEAQKAHDRGDVVRLQEAMGRLGDGNNRVTYLDNHRHLLDELRRIDPDLVLNFCNAGFGNQPELQMHVPALLEMFGLPFAGADAACLAKCHDKASINAAAINLDIPTPRMELLRLGTGQLPQHYPVILKLNEGSGSMGISTGSVVRDPRQASARLSELARESPATEWVVAEEFLDGREFSVAVLGNPEPGMPPFCLPALEVDFSKLPANLPRIMTHDSKADSTSPYWQQLAIVAADLPDTTREAVERQCLQIFSRFGCRDYARFDFRTDAQGTPRLIDANAHPEWGAESMMARMAGFAGIQYEDFLGHIIRSARCRAAPKRPAALYSENRAPMLDARGIHLRPTRPEDIAFVREVESAPENCSMVEQWPADKHLDALYQPHRKHLIIEDEAGKPAGYAILEGLQGPEQTAFLRRIVVAHKHHGIGDRALQAIESYCFDELGVTDLKLEVHDNNGKAIGLYRKHGFREEGRYGMVQMAMHNRHFQAPPAVHGDSQRHSPR</sequence>
<keyword evidence="3" id="KW-0067">ATP-binding</keyword>
<evidence type="ECO:0000256" key="1">
    <source>
        <dbReference type="ARBA" id="ARBA00010871"/>
    </source>
</evidence>
<keyword evidence="7" id="KW-1185">Reference proteome</keyword>
<dbReference type="GO" id="GO:0016747">
    <property type="term" value="F:acyltransferase activity, transferring groups other than amino-acyl groups"/>
    <property type="evidence" value="ECO:0007669"/>
    <property type="project" value="InterPro"/>
</dbReference>
<feature type="domain" description="ATP-grasp" evidence="4">
    <location>
        <begin position="129"/>
        <end position="343"/>
    </location>
</feature>
<proteinExistence type="inferred from homology"/>
<dbReference type="GO" id="GO:0046872">
    <property type="term" value="F:metal ion binding"/>
    <property type="evidence" value="ECO:0007669"/>
    <property type="project" value="InterPro"/>
</dbReference>
<evidence type="ECO:0000313" key="6">
    <source>
        <dbReference type="EMBL" id="PLW81179.1"/>
    </source>
</evidence>
<dbReference type="SUPFAM" id="SSF56059">
    <property type="entry name" value="Glutathione synthetase ATP-binding domain-like"/>
    <property type="match status" value="1"/>
</dbReference>
<gene>
    <name evidence="6" type="ORF">CWI75_17250</name>
</gene>
<dbReference type="Gene3D" id="3.30.470.20">
    <property type="entry name" value="ATP-grasp fold, B domain"/>
    <property type="match status" value="1"/>
</dbReference>